<dbReference type="Proteomes" id="UP001201980">
    <property type="component" value="Unassembled WGS sequence"/>
</dbReference>
<keyword evidence="2" id="KW-1185">Reference proteome</keyword>
<comment type="caution">
    <text evidence="1">The sequence shown here is derived from an EMBL/GenBank/DDBJ whole genome shotgun (WGS) entry which is preliminary data.</text>
</comment>
<protein>
    <submittedName>
        <fullName evidence="1">Uncharacterized protein</fullName>
    </submittedName>
</protein>
<proteinExistence type="predicted"/>
<dbReference type="EMBL" id="JAKWBI020000684">
    <property type="protein sequence ID" value="KAJ2892970.1"/>
    <property type="molecule type" value="Genomic_DNA"/>
</dbReference>
<name>A0AAD5WME2_9PEZI</name>
<evidence type="ECO:0000313" key="1">
    <source>
        <dbReference type="EMBL" id="KAJ2892970.1"/>
    </source>
</evidence>
<gene>
    <name evidence="1" type="ORF">MKZ38_009159</name>
</gene>
<sequence>MQHAKFRCRDSVDDGCFLDVEERPTSSSRSNFTIPSLWIRGVDTAFQPGLVRWEGCWIDHDVHEHRAGARRSSFLQALTKQTRVNDPTVAREDTELQVGVELAKSGPRLARKRGPFQVWQYTKLLSNYLVPWCLLLDST</sequence>
<evidence type="ECO:0000313" key="2">
    <source>
        <dbReference type="Proteomes" id="UP001201980"/>
    </source>
</evidence>
<dbReference type="AlphaFoldDB" id="A0AAD5WME2"/>
<reference evidence="1" key="1">
    <citation type="submission" date="2022-07" db="EMBL/GenBank/DDBJ databases">
        <title>Draft genome sequence of Zalerion maritima ATCC 34329, a (micro)plastics degrading marine fungus.</title>
        <authorList>
            <person name="Paco A."/>
            <person name="Goncalves M.F.M."/>
            <person name="Rocha-Santos T.A.P."/>
            <person name="Alves A."/>
        </authorList>
    </citation>
    <scope>NUCLEOTIDE SEQUENCE</scope>
    <source>
        <strain evidence="1">ATCC 34329</strain>
    </source>
</reference>
<accession>A0AAD5WME2</accession>
<organism evidence="1 2">
    <name type="scientific">Zalerion maritima</name>
    <dbReference type="NCBI Taxonomy" id="339359"/>
    <lineage>
        <taxon>Eukaryota</taxon>
        <taxon>Fungi</taxon>
        <taxon>Dikarya</taxon>
        <taxon>Ascomycota</taxon>
        <taxon>Pezizomycotina</taxon>
        <taxon>Sordariomycetes</taxon>
        <taxon>Lulworthiomycetidae</taxon>
        <taxon>Lulworthiales</taxon>
        <taxon>Lulworthiaceae</taxon>
        <taxon>Zalerion</taxon>
    </lineage>
</organism>